<dbReference type="KEGG" id="clg:Calag_0116"/>
<dbReference type="InterPro" id="IPR017850">
    <property type="entry name" value="Alkaline_phosphatase_core_sf"/>
</dbReference>
<dbReference type="GeneID" id="14211376"/>
<dbReference type="RefSeq" id="WP_015231802.1">
    <property type="nucleotide sequence ID" value="NC_019791.1"/>
</dbReference>
<dbReference type="Pfam" id="PF01663">
    <property type="entry name" value="Phosphodiest"/>
    <property type="match status" value="1"/>
</dbReference>
<dbReference type="Proteomes" id="UP000010469">
    <property type="component" value="Chromosome"/>
</dbReference>
<gene>
    <name evidence="1" type="ordered locus">Calag_0116</name>
</gene>
<proteinExistence type="predicted"/>
<dbReference type="OrthoDB" id="33550at2157"/>
<dbReference type="PANTHER" id="PTHR10151:SF120">
    <property type="entry name" value="BIS(5'-ADENOSYL)-TRIPHOSPHATASE"/>
    <property type="match status" value="1"/>
</dbReference>
<reference evidence="2" key="1">
    <citation type="submission" date="2012-03" db="EMBL/GenBank/DDBJ databases">
        <title>Complete genome of Caldisphaera lagunensis DSM 15908.</title>
        <authorList>
            <person name="Lucas S."/>
            <person name="Copeland A."/>
            <person name="Lapidus A."/>
            <person name="Glavina del Rio T."/>
            <person name="Dalin E."/>
            <person name="Tice H."/>
            <person name="Bruce D."/>
            <person name="Goodwin L."/>
            <person name="Pitluck S."/>
            <person name="Peters L."/>
            <person name="Mikhailova N."/>
            <person name="Teshima H."/>
            <person name="Kyrpides N."/>
            <person name="Mavromatis K."/>
            <person name="Ivanova N."/>
            <person name="Brettin T."/>
            <person name="Detter J.C."/>
            <person name="Han C."/>
            <person name="Larimer F."/>
            <person name="Land M."/>
            <person name="Hauser L."/>
            <person name="Markowitz V."/>
            <person name="Cheng J.-F."/>
            <person name="Hugenholtz P."/>
            <person name="Woyke T."/>
            <person name="Wu D."/>
            <person name="Spring S."/>
            <person name="Schroeder M."/>
            <person name="Brambilla E."/>
            <person name="Klenk H.-P."/>
            <person name="Eisen J.A."/>
        </authorList>
    </citation>
    <scope>NUCLEOTIDE SEQUENCE [LARGE SCALE GENOMIC DNA]</scope>
    <source>
        <strain evidence="2">DSM 15908 / JCM 11604 / IC-154</strain>
    </source>
</reference>
<dbReference type="GO" id="GO:0016787">
    <property type="term" value="F:hydrolase activity"/>
    <property type="evidence" value="ECO:0007669"/>
    <property type="project" value="UniProtKB-ARBA"/>
</dbReference>
<protein>
    <submittedName>
        <fullName evidence="1">Putative AP superfamily protein</fullName>
    </submittedName>
</protein>
<keyword evidence="2" id="KW-1185">Reference proteome</keyword>
<sequence>MELDLEYPDYDNNMTIYGLSCGLAKFFDVKRNCMVNPIAFQGNKLVFIFIDGLGWELFNRLNIEIKGEVNKIKTVFPSTTSTVTTTLFTGQTPGEHGVLGYIMFNKKLGGIINTLRYNYVGEPINDSIKQYMGFIKAFPVKPWIHETNKKILTIIQNSISNTEFTNTLHRDLNRPDISYLVGYFNSTDMIINLIKSLSSNQYDGIFVYYDAVDHLGHSYGYNNEFHDFILYDAKYVLENLINVAYKFRDKYTFVLFADHGQITVKKTVVWNNDKELLDMLEVPPYGDSRAIWFRSRYNIKKYLEDKYNLLVFDKNEIIDSKLLGKVENEVMNNYMGDYLGISKDNETKYLYTYRENDPGLNLKGNHSGLTKEEMYVPLIII</sequence>
<dbReference type="eggNOG" id="arCOG01378">
    <property type="taxonomic scope" value="Archaea"/>
</dbReference>
<dbReference type="STRING" id="1056495.Calag_0116"/>
<dbReference type="InParanoid" id="L0A900"/>
<accession>L0A900</accession>
<dbReference type="InterPro" id="IPR002591">
    <property type="entry name" value="Phosphodiest/P_Trfase"/>
</dbReference>
<evidence type="ECO:0000313" key="1">
    <source>
        <dbReference type="EMBL" id="AFZ69904.1"/>
    </source>
</evidence>
<evidence type="ECO:0000313" key="2">
    <source>
        <dbReference type="Proteomes" id="UP000010469"/>
    </source>
</evidence>
<dbReference type="Gene3D" id="3.40.720.10">
    <property type="entry name" value="Alkaline Phosphatase, subunit A"/>
    <property type="match status" value="1"/>
</dbReference>
<dbReference type="HOGENOM" id="CLU_039939_1_0_2"/>
<dbReference type="EMBL" id="CP003378">
    <property type="protein sequence ID" value="AFZ69904.1"/>
    <property type="molecule type" value="Genomic_DNA"/>
</dbReference>
<dbReference type="PANTHER" id="PTHR10151">
    <property type="entry name" value="ECTONUCLEOTIDE PYROPHOSPHATASE/PHOSPHODIESTERASE"/>
    <property type="match status" value="1"/>
</dbReference>
<dbReference type="SUPFAM" id="SSF53649">
    <property type="entry name" value="Alkaline phosphatase-like"/>
    <property type="match status" value="1"/>
</dbReference>
<dbReference type="AlphaFoldDB" id="L0A900"/>
<name>L0A900_CALLD</name>
<organism evidence="1 2">
    <name type="scientific">Caldisphaera lagunensis (strain DSM 15908 / JCM 11604 / ANMR 0165 / IC-154)</name>
    <dbReference type="NCBI Taxonomy" id="1056495"/>
    <lineage>
        <taxon>Archaea</taxon>
        <taxon>Thermoproteota</taxon>
        <taxon>Thermoprotei</taxon>
        <taxon>Acidilobales</taxon>
        <taxon>Caldisphaeraceae</taxon>
        <taxon>Caldisphaera</taxon>
    </lineage>
</organism>